<sequence>MAGFLSENRAFLTTATSCFRTLLEILYHCGVNKECHFKGLLNGFYQTETRVSHWTTALLSRPMTRSANPDQTFNFGF</sequence>
<accession>A0AAE1CLD1</accession>
<protein>
    <submittedName>
        <fullName evidence="1">Uncharacterized protein</fullName>
    </submittedName>
</protein>
<dbReference type="Proteomes" id="UP001283361">
    <property type="component" value="Unassembled WGS sequence"/>
</dbReference>
<dbReference type="AlphaFoldDB" id="A0AAE1CLD1"/>
<comment type="caution">
    <text evidence="1">The sequence shown here is derived from an EMBL/GenBank/DDBJ whole genome shotgun (WGS) entry which is preliminary data.</text>
</comment>
<keyword evidence="2" id="KW-1185">Reference proteome</keyword>
<organism evidence="1 2">
    <name type="scientific">Elysia crispata</name>
    <name type="common">lettuce slug</name>
    <dbReference type="NCBI Taxonomy" id="231223"/>
    <lineage>
        <taxon>Eukaryota</taxon>
        <taxon>Metazoa</taxon>
        <taxon>Spiralia</taxon>
        <taxon>Lophotrochozoa</taxon>
        <taxon>Mollusca</taxon>
        <taxon>Gastropoda</taxon>
        <taxon>Heterobranchia</taxon>
        <taxon>Euthyneura</taxon>
        <taxon>Panpulmonata</taxon>
        <taxon>Sacoglossa</taxon>
        <taxon>Placobranchoidea</taxon>
        <taxon>Plakobranchidae</taxon>
        <taxon>Elysia</taxon>
    </lineage>
</organism>
<dbReference type="EMBL" id="JAWDGP010007763">
    <property type="protein sequence ID" value="KAK3705850.1"/>
    <property type="molecule type" value="Genomic_DNA"/>
</dbReference>
<gene>
    <name evidence="1" type="ORF">RRG08_058931</name>
</gene>
<reference evidence="1" key="1">
    <citation type="journal article" date="2023" name="G3 (Bethesda)">
        <title>A reference genome for the long-term kleptoplast-retaining sea slug Elysia crispata morphotype clarki.</title>
        <authorList>
            <person name="Eastman K.E."/>
            <person name="Pendleton A.L."/>
            <person name="Shaikh M.A."/>
            <person name="Suttiyut T."/>
            <person name="Ogas R."/>
            <person name="Tomko P."/>
            <person name="Gavelis G."/>
            <person name="Widhalm J.R."/>
            <person name="Wisecaver J.H."/>
        </authorList>
    </citation>
    <scope>NUCLEOTIDE SEQUENCE</scope>
    <source>
        <strain evidence="1">ECLA1</strain>
    </source>
</reference>
<proteinExistence type="predicted"/>
<name>A0AAE1CLD1_9GAST</name>
<evidence type="ECO:0000313" key="2">
    <source>
        <dbReference type="Proteomes" id="UP001283361"/>
    </source>
</evidence>
<evidence type="ECO:0000313" key="1">
    <source>
        <dbReference type="EMBL" id="KAK3705850.1"/>
    </source>
</evidence>